<feature type="compositionally biased region" description="Basic residues" evidence="1">
    <location>
        <begin position="42"/>
        <end position="53"/>
    </location>
</feature>
<sequence>MLNVFWKASKIKRATTITTSMSLPAECLVLSVSMPTLSKEAKRSKSAGPKKRTTGQVIHPKPFRLY</sequence>
<protein>
    <submittedName>
        <fullName evidence="2">Uncharacterized protein</fullName>
    </submittedName>
</protein>
<feature type="region of interest" description="Disordered" evidence="1">
    <location>
        <begin position="39"/>
        <end position="66"/>
    </location>
</feature>
<dbReference type="EMBL" id="CCAG010002477">
    <property type="status" value="NOT_ANNOTATED_CDS"/>
    <property type="molecule type" value="Genomic_DNA"/>
</dbReference>
<organism evidence="2 3">
    <name type="scientific">Glossina morsitans morsitans</name>
    <name type="common">Savannah tsetse fly</name>
    <dbReference type="NCBI Taxonomy" id="37546"/>
    <lineage>
        <taxon>Eukaryota</taxon>
        <taxon>Metazoa</taxon>
        <taxon>Ecdysozoa</taxon>
        <taxon>Arthropoda</taxon>
        <taxon>Hexapoda</taxon>
        <taxon>Insecta</taxon>
        <taxon>Pterygota</taxon>
        <taxon>Neoptera</taxon>
        <taxon>Endopterygota</taxon>
        <taxon>Diptera</taxon>
        <taxon>Brachycera</taxon>
        <taxon>Muscomorpha</taxon>
        <taxon>Hippoboscoidea</taxon>
        <taxon>Glossinidae</taxon>
        <taxon>Glossina</taxon>
    </lineage>
</organism>
<dbReference type="EnsemblMetazoa" id="GMOY010034-RA">
    <property type="protein sequence ID" value="GMOY010034-PA"/>
    <property type="gene ID" value="GMOY010034"/>
</dbReference>
<dbReference type="AlphaFoldDB" id="A0A1B0G9P7"/>
<dbReference type="PhylomeDB" id="A0A1B0G9P7"/>
<proteinExistence type="predicted"/>
<name>A0A1B0G9P7_GLOMM</name>
<evidence type="ECO:0000313" key="2">
    <source>
        <dbReference type="EnsemblMetazoa" id="GMOY010034-PA"/>
    </source>
</evidence>
<keyword evidence="3" id="KW-1185">Reference proteome</keyword>
<dbReference type="VEuPathDB" id="VectorBase:GMOY010034"/>
<evidence type="ECO:0000256" key="1">
    <source>
        <dbReference type="SAM" id="MobiDB-lite"/>
    </source>
</evidence>
<reference evidence="2" key="1">
    <citation type="submission" date="2020-05" db="UniProtKB">
        <authorList>
            <consortium name="EnsemblMetazoa"/>
        </authorList>
    </citation>
    <scope>IDENTIFICATION</scope>
    <source>
        <strain evidence="2">Yale</strain>
    </source>
</reference>
<evidence type="ECO:0000313" key="3">
    <source>
        <dbReference type="Proteomes" id="UP000092444"/>
    </source>
</evidence>
<dbReference type="Proteomes" id="UP000092444">
    <property type="component" value="Unassembled WGS sequence"/>
</dbReference>
<accession>A0A1B0G9P7</accession>